<dbReference type="AlphaFoldDB" id="A0A1M5Y0C8"/>
<name>A0A1M5Y0C8_9FLAO</name>
<dbReference type="STRING" id="573501.SAMN04487999_1838"/>
<accession>A0A1M5Y0C8</accession>
<gene>
    <name evidence="1" type="ORF">SAMN04487999_1838</name>
</gene>
<protein>
    <submittedName>
        <fullName evidence="1">Uncharacterized protein</fullName>
    </submittedName>
</protein>
<proteinExistence type="predicted"/>
<reference evidence="2" key="1">
    <citation type="submission" date="2016-11" db="EMBL/GenBank/DDBJ databases">
        <authorList>
            <person name="Varghese N."/>
            <person name="Submissions S."/>
        </authorList>
    </citation>
    <scope>NUCLEOTIDE SEQUENCE [LARGE SCALE GENOMIC DNA]</scope>
    <source>
        <strain evidence="2">DSM 19859</strain>
    </source>
</reference>
<dbReference type="EMBL" id="FQXT01000003">
    <property type="protein sequence ID" value="SHI05426.1"/>
    <property type="molecule type" value="Genomic_DNA"/>
</dbReference>
<organism evidence="1 2">
    <name type="scientific">Leeuwenhoekiella palythoae</name>
    <dbReference type="NCBI Taxonomy" id="573501"/>
    <lineage>
        <taxon>Bacteria</taxon>
        <taxon>Pseudomonadati</taxon>
        <taxon>Bacteroidota</taxon>
        <taxon>Flavobacteriia</taxon>
        <taxon>Flavobacteriales</taxon>
        <taxon>Flavobacteriaceae</taxon>
        <taxon>Leeuwenhoekiella</taxon>
    </lineage>
</organism>
<evidence type="ECO:0000313" key="2">
    <source>
        <dbReference type="Proteomes" id="UP000184240"/>
    </source>
</evidence>
<sequence>MKLTPNFTGFKKNLSVKIYPKILYLQSTKLFLKLFLLKEFTPFLMTELKSRLIKRTHFYVNQNI</sequence>
<dbReference type="Proteomes" id="UP000184240">
    <property type="component" value="Unassembled WGS sequence"/>
</dbReference>
<evidence type="ECO:0000313" key="1">
    <source>
        <dbReference type="EMBL" id="SHI05426.1"/>
    </source>
</evidence>